<feature type="compositionally biased region" description="Polar residues" evidence="1">
    <location>
        <begin position="30"/>
        <end position="39"/>
    </location>
</feature>
<gene>
    <name evidence="2" type="ORF">V6N12_015109</name>
</gene>
<reference evidence="2 3" key="1">
    <citation type="journal article" date="2024" name="G3 (Bethesda)">
        <title>Genome assembly of Hibiscus sabdariffa L. provides insights into metabolisms of medicinal natural products.</title>
        <authorList>
            <person name="Kim T."/>
        </authorList>
    </citation>
    <scope>NUCLEOTIDE SEQUENCE [LARGE SCALE GENOMIC DNA]</scope>
    <source>
        <strain evidence="2">TK-2024</strain>
        <tissue evidence="2">Old leaves</tissue>
    </source>
</reference>
<dbReference type="EMBL" id="JBBPBM010000024">
    <property type="protein sequence ID" value="KAK8542513.1"/>
    <property type="molecule type" value="Genomic_DNA"/>
</dbReference>
<feature type="region of interest" description="Disordered" evidence="1">
    <location>
        <begin position="30"/>
        <end position="63"/>
    </location>
</feature>
<protein>
    <submittedName>
        <fullName evidence="2">Uncharacterized protein</fullName>
    </submittedName>
</protein>
<comment type="caution">
    <text evidence="2">The sequence shown here is derived from an EMBL/GenBank/DDBJ whole genome shotgun (WGS) entry which is preliminary data.</text>
</comment>
<dbReference type="Proteomes" id="UP001472677">
    <property type="component" value="Unassembled WGS sequence"/>
</dbReference>
<evidence type="ECO:0000256" key="1">
    <source>
        <dbReference type="SAM" id="MobiDB-lite"/>
    </source>
</evidence>
<sequence length="124" mass="14501">MNSAQNQIYVNILPQQAFKNLSLEEESFKFNPQASTQKSNNKRKSRTTALPSMLARDEPFPMDENEVSKKLSSHFGLLRDIKENERLIRVELDRTTSYLQLYEDYKKQRKSVIKKCKTTVGIRT</sequence>
<accession>A0ABR2DM97</accession>
<evidence type="ECO:0000313" key="3">
    <source>
        <dbReference type="Proteomes" id="UP001472677"/>
    </source>
</evidence>
<evidence type="ECO:0000313" key="2">
    <source>
        <dbReference type="EMBL" id="KAK8542513.1"/>
    </source>
</evidence>
<proteinExistence type="predicted"/>
<name>A0ABR2DM97_9ROSI</name>
<organism evidence="2 3">
    <name type="scientific">Hibiscus sabdariffa</name>
    <name type="common">roselle</name>
    <dbReference type="NCBI Taxonomy" id="183260"/>
    <lineage>
        <taxon>Eukaryota</taxon>
        <taxon>Viridiplantae</taxon>
        <taxon>Streptophyta</taxon>
        <taxon>Embryophyta</taxon>
        <taxon>Tracheophyta</taxon>
        <taxon>Spermatophyta</taxon>
        <taxon>Magnoliopsida</taxon>
        <taxon>eudicotyledons</taxon>
        <taxon>Gunneridae</taxon>
        <taxon>Pentapetalae</taxon>
        <taxon>rosids</taxon>
        <taxon>malvids</taxon>
        <taxon>Malvales</taxon>
        <taxon>Malvaceae</taxon>
        <taxon>Malvoideae</taxon>
        <taxon>Hibiscus</taxon>
    </lineage>
</organism>
<keyword evidence="3" id="KW-1185">Reference proteome</keyword>